<comment type="caution">
    <text evidence="2">The sequence shown here is derived from an EMBL/GenBank/DDBJ whole genome shotgun (WGS) entry which is preliminary data.</text>
</comment>
<evidence type="ECO:0000313" key="3">
    <source>
        <dbReference type="Proteomes" id="UP001165063"/>
    </source>
</evidence>
<dbReference type="OrthoDB" id="2687876at2759"/>
<protein>
    <submittedName>
        <fullName evidence="2">Unnamed protein product</fullName>
    </submittedName>
</protein>
<feature type="compositionally biased region" description="Gly residues" evidence="1">
    <location>
        <begin position="151"/>
        <end position="162"/>
    </location>
</feature>
<evidence type="ECO:0000256" key="1">
    <source>
        <dbReference type="SAM" id="MobiDB-lite"/>
    </source>
</evidence>
<dbReference type="Proteomes" id="UP001165063">
    <property type="component" value="Unassembled WGS sequence"/>
</dbReference>
<dbReference type="EMBL" id="BSXU01018938">
    <property type="protein sequence ID" value="GME85930.1"/>
    <property type="molecule type" value="Genomic_DNA"/>
</dbReference>
<keyword evidence="3" id="KW-1185">Reference proteome</keyword>
<feature type="region of interest" description="Disordered" evidence="1">
    <location>
        <begin position="223"/>
        <end position="248"/>
    </location>
</feature>
<dbReference type="SUPFAM" id="SSF56112">
    <property type="entry name" value="Protein kinase-like (PK-like)"/>
    <property type="match status" value="1"/>
</dbReference>
<organism evidence="2 3">
    <name type="scientific">Ambrosiozyma monospora</name>
    <name type="common">Yeast</name>
    <name type="synonym">Endomycopsis monosporus</name>
    <dbReference type="NCBI Taxonomy" id="43982"/>
    <lineage>
        <taxon>Eukaryota</taxon>
        <taxon>Fungi</taxon>
        <taxon>Dikarya</taxon>
        <taxon>Ascomycota</taxon>
        <taxon>Saccharomycotina</taxon>
        <taxon>Pichiomycetes</taxon>
        <taxon>Pichiales</taxon>
        <taxon>Pichiaceae</taxon>
        <taxon>Ambrosiozyma</taxon>
    </lineage>
</organism>
<reference evidence="2" key="1">
    <citation type="submission" date="2023-04" db="EMBL/GenBank/DDBJ databases">
        <title>Ambrosiozyma monospora NBRC 1965.</title>
        <authorList>
            <person name="Ichikawa N."/>
            <person name="Sato H."/>
            <person name="Tonouchi N."/>
        </authorList>
    </citation>
    <scope>NUCLEOTIDE SEQUENCE</scope>
    <source>
        <strain evidence="2">NBRC 1965</strain>
    </source>
</reference>
<feature type="region of interest" description="Disordered" evidence="1">
    <location>
        <begin position="137"/>
        <end position="205"/>
    </location>
</feature>
<accession>A0A9W6TAI6</accession>
<feature type="compositionally biased region" description="Gly residues" evidence="1">
    <location>
        <begin position="172"/>
        <end position="182"/>
    </location>
</feature>
<gene>
    <name evidence="2" type="ORF">Amon01_001022700</name>
</gene>
<proteinExistence type="predicted"/>
<feature type="compositionally biased region" description="Low complexity" evidence="1">
    <location>
        <begin position="225"/>
        <end position="248"/>
    </location>
</feature>
<feature type="compositionally biased region" description="Gly residues" evidence="1">
    <location>
        <begin position="196"/>
        <end position="205"/>
    </location>
</feature>
<dbReference type="InterPro" id="IPR011009">
    <property type="entry name" value="Kinase-like_dom_sf"/>
</dbReference>
<dbReference type="AlphaFoldDB" id="A0A9W6TAI6"/>
<evidence type="ECO:0000313" key="2">
    <source>
        <dbReference type="EMBL" id="GME85930.1"/>
    </source>
</evidence>
<name>A0A9W6TAI6_AMBMO</name>
<sequence length="487" mass="54128">MELNTPSIVPELDSWKKNKITPITQESKFLHPLLRQLCLQSLTANITTPELIDVLTYYPTIFDYSLVSKSCKTVGVNMGQVPMYRYDEQYDSGEPFKGNMFLALHANVFSSWRKGKPYTAAQFGEWAKDLASGGSIPDNLNTGIPSSRYPGSGGPPGDGGSSVPGPAPDNGGPPGYRGSSGPGPGPSLGDSSGHGDSSGGGSGHGVSGGSIYSYAIEDWTSPCVGSSESGGSNRPSSSEATATTDTTVSDMKKKSSYFGCSHIQESSEDHVNQVFDMTVEGCLFCFSNYESSELKMMNPHDLVVVKCLDRENWYEYAHHQRTEFGDYVEWEDFVSYFNNEVEAYNKIWSYNKNLPFDKQIHVPKFFFAGETTSDDLKRVWFNADDMRFVFGPFLVLERLDPNMRPPETTEELAKVEQELIKLARIGIKHDDIRKSNFLFDEKRDVAFVIDFQYVELAPDGFGFRADVVSEEMRQAFTQLQKESISEK</sequence>